<keyword evidence="1" id="KW-0812">Transmembrane</keyword>
<evidence type="ECO:0000313" key="2">
    <source>
        <dbReference type="EMBL" id="SVA54283.1"/>
    </source>
</evidence>
<protein>
    <submittedName>
        <fullName evidence="2">Uncharacterized protein</fullName>
    </submittedName>
</protein>
<dbReference type="EMBL" id="UINC01012429">
    <property type="protein sequence ID" value="SVA54283.1"/>
    <property type="molecule type" value="Genomic_DNA"/>
</dbReference>
<accession>A0A381WQU0</accession>
<feature type="transmembrane region" description="Helical" evidence="1">
    <location>
        <begin position="81"/>
        <end position="101"/>
    </location>
</feature>
<keyword evidence="1" id="KW-0472">Membrane</keyword>
<name>A0A381WQU0_9ZZZZ</name>
<organism evidence="2">
    <name type="scientific">marine metagenome</name>
    <dbReference type="NCBI Taxonomy" id="408172"/>
    <lineage>
        <taxon>unclassified sequences</taxon>
        <taxon>metagenomes</taxon>
        <taxon>ecological metagenomes</taxon>
    </lineage>
</organism>
<proteinExistence type="predicted"/>
<reference evidence="2" key="1">
    <citation type="submission" date="2018-05" db="EMBL/GenBank/DDBJ databases">
        <authorList>
            <person name="Lanie J.A."/>
            <person name="Ng W.-L."/>
            <person name="Kazmierczak K.M."/>
            <person name="Andrzejewski T.M."/>
            <person name="Davidsen T.M."/>
            <person name="Wayne K.J."/>
            <person name="Tettelin H."/>
            <person name="Glass J.I."/>
            <person name="Rusch D."/>
            <person name="Podicherti R."/>
            <person name="Tsui H.-C.T."/>
            <person name="Winkler M.E."/>
        </authorList>
    </citation>
    <scope>NUCLEOTIDE SEQUENCE</scope>
</reference>
<keyword evidence="1" id="KW-1133">Transmembrane helix</keyword>
<feature type="transmembrane region" description="Helical" evidence="1">
    <location>
        <begin position="121"/>
        <end position="147"/>
    </location>
</feature>
<sequence>MQMGRRPLSGALDRAYRARARERAMRSMNSPAQDYRGNWQGHHTDDQVELNGASGAGGGYVGFYGGVVAGIIGVVTGDKELFITSLLIIGVVGFLFGALSGGASGKGINPSMGDSLLYGSLFSFLAFIIATIVGFMLMVPVMMVLIATEVGRYGPSG</sequence>
<evidence type="ECO:0000256" key="1">
    <source>
        <dbReference type="SAM" id="Phobius"/>
    </source>
</evidence>
<dbReference type="AlphaFoldDB" id="A0A381WQU0"/>
<gene>
    <name evidence="2" type="ORF">METZ01_LOCUS107137</name>
</gene>